<dbReference type="RefSeq" id="WP_135646861.1">
    <property type="nucleotide sequence ID" value="NZ_RQER01000001.1"/>
</dbReference>
<dbReference type="AlphaFoldDB" id="A0A5F1ZQQ8"/>
<feature type="transmembrane region" description="Helical" evidence="1">
    <location>
        <begin position="9"/>
        <end position="29"/>
    </location>
</feature>
<accession>A0A5F1ZQQ8</accession>
<keyword evidence="1" id="KW-1133">Transmembrane helix</keyword>
<keyword evidence="1" id="KW-0812">Transmembrane</keyword>
<dbReference type="Proteomes" id="UP000297946">
    <property type="component" value="Unassembled WGS sequence"/>
</dbReference>
<dbReference type="EMBL" id="RQER01000001">
    <property type="protein sequence ID" value="TGK05226.1"/>
    <property type="molecule type" value="Genomic_DNA"/>
</dbReference>
<dbReference type="EMBL" id="RQGC01000013">
    <property type="protein sequence ID" value="TGL38362.1"/>
    <property type="molecule type" value="Genomic_DNA"/>
</dbReference>
<evidence type="ECO:0000313" key="3">
    <source>
        <dbReference type="EMBL" id="TGL38362.1"/>
    </source>
</evidence>
<feature type="transmembrane region" description="Helical" evidence="1">
    <location>
        <begin position="94"/>
        <end position="114"/>
    </location>
</feature>
<evidence type="ECO:0000313" key="4">
    <source>
        <dbReference type="Proteomes" id="UP000297273"/>
    </source>
</evidence>
<comment type="caution">
    <text evidence="2">The sequence shown here is derived from an EMBL/GenBank/DDBJ whole genome shotgun (WGS) entry which is preliminary data.</text>
</comment>
<name>A0A5F1ZQQ8_9LEPT</name>
<dbReference type="OrthoDB" id="346195at2"/>
<feature type="transmembrane region" description="Helical" evidence="1">
    <location>
        <begin position="64"/>
        <end position="88"/>
    </location>
</feature>
<proteinExistence type="predicted"/>
<feature type="transmembrane region" description="Helical" evidence="1">
    <location>
        <begin position="121"/>
        <end position="139"/>
    </location>
</feature>
<evidence type="ECO:0000256" key="1">
    <source>
        <dbReference type="SAM" id="Phobius"/>
    </source>
</evidence>
<keyword evidence="4" id="KW-1185">Reference proteome</keyword>
<evidence type="ECO:0000313" key="2">
    <source>
        <dbReference type="EMBL" id="TGK05226.1"/>
    </source>
</evidence>
<gene>
    <name evidence="2" type="ORF">EHO57_00660</name>
    <name evidence="3" type="ORF">EHQ53_16420</name>
</gene>
<keyword evidence="1" id="KW-0472">Membrane</keyword>
<reference evidence="3" key="1">
    <citation type="submission" date="2018-10" db="EMBL/GenBank/DDBJ databases">
        <authorList>
            <person name="Vincent A.T."/>
            <person name="Schiettekatte O."/>
            <person name="Bourhy P."/>
            <person name="Veyrier F.J."/>
            <person name="Picardeau M."/>
        </authorList>
    </citation>
    <scope>NUCLEOTIDE SEQUENCE</scope>
    <source>
        <strain evidence="3">201702690</strain>
    </source>
</reference>
<protein>
    <submittedName>
        <fullName evidence="2">Uncharacterized protein</fullName>
    </submittedName>
</protein>
<reference evidence="4 5" key="2">
    <citation type="journal article" date="2019" name="PLoS Negl. Trop. Dis.">
        <title>Revisiting the worldwide diversity of Leptospira species in the environment.</title>
        <authorList>
            <person name="Vincent A.T."/>
            <person name="Schiettekatte O."/>
            <person name="Bourhy P."/>
            <person name="Veyrier F.J."/>
            <person name="Picardeau M."/>
        </authorList>
    </citation>
    <scope>NUCLEOTIDE SEQUENCE [LARGE SCALE GENOMIC DNA]</scope>
    <source>
        <strain evidence="4">201702690</strain>
        <strain evidence="2 5">SSW18</strain>
    </source>
</reference>
<feature type="transmembrane region" description="Helical" evidence="1">
    <location>
        <begin position="41"/>
        <end position="57"/>
    </location>
</feature>
<sequence>MLDRLQRGLLSWFGSMLMFGGVLRIISSFRSDWGFLSQREFYGIIDVCLFFGIIGFYSKVRPRWISLGFLGFSFAVFSTALLVSRLWIRYETDPYFISAGILLIGFILMTGAAWKRKQISKLPFLLFTISLALGIVGSLGFAVPFFYLLSGVSFGLGAFFAGYFSQYHIY</sequence>
<organism evidence="2 5">
    <name type="scientific">Leptospira langatensis</name>
    <dbReference type="NCBI Taxonomy" id="2484983"/>
    <lineage>
        <taxon>Bacteria</taxon>
        <taxon>Pseudomonadati</taxon>
        <taxon>Spirochaetota</taxon>
        <taxon>Spirochaetia</taxon>
        <taxon>Leptospirales</taxon>
        <taxon>Leptospiraceae</taxon>
        <taxon>Leptospira</taxon>
    </lineage>
</organism>
<dbReference type="Proteomes" id="UP000297273">
    <property type="component" value="Unassembled WGS sequence"/>
</dbReference>
<evidence type="ECO:0000313" key="5">
    <source>
        <dbReference type="Proteomes" id="UP000297946"/>
    </source>
</evidence>
<feature type="transmembrane region" description="Helical" evidence="1">
    <location>
        <begin position="145"/>
        <end position="164"/>
    </location>
</feature>